<dbReference type="OMA" id="AICAMRI"/>
<dbReference type="Gene3D" id="1.25.10.10">
    <property type="entry name" value="Leucine-rich Repeat Variant"/>
    <property type="match status" value="1"/>
</dbReference>
<sequence>MGSLRSFIKDVRAAKTLAEERSIVTKESARIRTKLKDDHLPQEKRRKNIHKLLYLHILGEKTHFAQVECINLIASEDFRDKRLGYLAAMILLDENQEILTLLTNMLNNDLNHPNRYVVSLALSTLGSLMSPELARDLYSDVENILAHSKDDFLVKKALQCAAKLIQKDTSLVEVFFPYINSRLVSNQQSSHGVLLGVAKLCQAAITAKEKYEYDNYPEILQSMVQSIPEFFALLQDMNFTSFNPEYDVGGTCDPFLQVELLYTIRLLFELAPQETESYKDKLNDLLTKIATNSDGAKNSAHAVLYECVRTIFALQLDQSLKVLGVNVLAKFLSGKDNNTKYVALNTLLHVVPQEPQAVQKHRKFISKCLFDPDISIKTRAVELTFAILNDSNIKELIEELTAFLKLTSEDDKDLATYVVEHMIGLFEQYKLGDEKWALEATVNILMIVGEHISLERLSDILIMINNARDLDHKIQVIRRILDVSFAKSGESVSSANLGWKLVSAWCIGEYGDTLLESNIYLDTELTGYLRTLDGLYSDDCKIIGYVLTAALKLSSRLQNPSCIEELRQVIKGHNKDTNLMIQTKSVQYGILFNLPAKEKHDILGAMPLFEKKPKSGAAPAARPKFGTKPQEPDLLLELLDDDYPKKSTTSNAAGSLLDIFGSAPQSSAKPENGKGNDTAGLTQNLMTIPKDAPEAFRSTDLDVHMKLKSLNDYEAHVEMFIHANASINSLQVLAAVSKSKKLTLGSLSASTLAPRENCRQEMIITGGGKPKLRIKLTFNTGSPSITKTEQFDYKFDQ</sequence>
<keyword evidence="5 8" id="KW-0333">Golgi apparatus</keyword>
<reference evidence="10 11" key="1">
    <citation type="journal article" date="2009" name="Genome Res.">
        <title>Comparative genomics of protoploid Saccharomycetaceae.</title>
        <authorList>
            <consortium name="The Genolevures Consortium"/>
            <person name="Souciet J.-L."/>
            <person name="Dujon B."/>
            <person name="Gaillardin C."/>
            <person name="Johnston M."/>
            <person name="Baret P.V."/>
            <person name="Cliften P."/>
            <person name="Sherman D.J."/>
            <person name="Weissenbach J."/>
            <person name="Westhof E."/>
            <person name="Wincker P."/>
            <person name="Jubin C."/>
            <person name="Poulain J."/>
            <person name="Barbe V."/>
            <person name="Segurens B."/>
            <person name="Artiguenave F."/>
            <person name="Anthouard V."/>
            <person name="Vacherie B."/>
            <person name="Val M.-E."/>
            <person name="Fulton R.S."/>
            <person name="Minx P."/>
            <person name="Wilson R."/>
            <person name="Durrens P."/>
            <person name="Jean G."/>
            <person name="Marck C."/>
            <person name="Martin T."/>
            <person name="Nikolski M."/>
            <person name="Rolland T."/>
            <person name="Seret M.-L."/>
            <person name="Casaregola S."/>
            <person name="Despons L."/>
            <person name="Fairhead C."/>
            <person name="Fischer G."/>
            <person name="Lafontaine I."/>
            <person name="Leh V."/>
            <person name="Lemaire M."/>
            <person name="de Montigny J."/>
            <person name="Neuveglise C."/>
            <person name="Thierry A."/>
            <person name="Blanc-Lenfle I."/>
            <person name="Bleykasten C."/>
            <person name="Diffels J."/>
            <person name="Fritsch E."/>
            <person name="Frangeul L."/>
            <person name="Goeffon A."/>
            <person name="Jauniaux N."/>
            <person name="Kachouri-Lafond R."/>
            <person name="Payen C."/>
            <person name="Potier S."/>
            <person name="Pribylova L."/>
            <person name="Ozanne C."/>
            <person name="Richard G.-F."/>
            <person name="Sacerdot C."/>
            <person name="Straub M.-L."/>
            <person name="Talla E."/>
        </authorList>
    </citation>
    <scope>NUCLEOTIDE SEQUENCE [LARGE SCALE GENOMIC DNA]</scope>
    <source>
        <strain evidence="11">ATCC 56472 / CBS 6340 / NRRL Y-8284</strain>
    </source>
</reference>
<dbReference type="InterPro" id="IPR050840">
    <property type="entry name" value="Adaptor_Complx_Large_Subunit"/>
</dbReference>
<dbReference type="InterPro" id="IPR017107">
    <property type="entry name" value="AP1_complex_gsu"/>
</dbReference>
<dbReference type="HOGENOM" id="CLU_003824_0_1_1"/>
<dbReference type="PIRSF" id="PIRSF037094">
    <property type="entry name" value="AP1_complex_gamma"/>
    <property type="match status" value="1"/>
</dbReference>
<comment type="subcellular location">
    <subcellularLocation>
        <location evidence="1">Cytoplasmic vesicle membrane</location>
    </subcellularLocation>
    <subcellularLocation>
        <location evidence="2">Golgi apparatus</location>
    </subcellularLocation>
</comment>
<feature type="domain" description="Clathrin adaptor alpha/beta/gamma-adaptin appendage Ig-like subdomain" evidence="9">
    <location>
        <begin position="689"/>
        <end position="796"/>
    </location>
</feature>
<evidence type="ECO:0000256" key="4">
    <source>
        <dbReference type="ARBA" id="ARBA00022927"/>
    </source>
</evidence>
<dbReference type="InterPro" id="IPR011989">
    <property type="entry name" value="ARM-like"/>
</dbReference>
<dbReference type="EMBL" id="CU928167">
    <property type="protein sequence ID" value="CAR22031.1"/>
    <property type="molecule type" value="Genomic_DNA"/>
</dbReference>
<dbReference type="eggNOG" id="KOG1062">
    <property type="taxonomic scope" value="Eukaryota"/>
</dbReference>
<dbReference type="AlphaFoldDB" id="C5DE20"/>
<dbReference type="Proteomes" id="UP000002036">
    <property type="component" value="Chromosome C"/>
</dbReference>
<dbReference type="RefSeq" id="XP_002552469.1">
    <property type="nucleotide sequence ID" value="XM_002552423.1"/>
</dbReference>
<dbReference type="OrthoDB" id="28053at2759"/>
<dbReference type="Gene3D" id="2.60.40.1230">
    <property type="match status" value="1"/>
</dbReference>
<dbReference type="SUPFAM" id="SSF48371">
    <property type="entry name" value="ARM repeat"/>
    <property type="match status" value="1"/>
</dbReference>
<dbReference type="KEGG" id="lth:KLTH0C05610g"/>
<evidence type="ECO:0000256" key="1">
    <source>
        <dbReference type="ARBA" id="ARBA00004156"/>
    </source>
</evidence>
<dbReference type="GO" id="GO:0016192">
    <property type="term" value="P:vesicle-mediated transport"/>
    <property type="evidence" value="ECO:0007669"/>
    <property type="project" value="InterPro"/>
</dbReference>
<evidence type="ECO:0000256" key="8">
    <source>
        <dbReference type="PIRNR" id="PIRNR037094"/>
    </source>
</evidence>
<dbReference type="InterPro" id="IPR008152">
    <property type="entry name" value="Clathrin_a/b/g-adaptin_app_Ig"/>
</dbReference>
<evidence type="ECO:0000313" key="11">
    <source>
        <dbReference type="Proteomes" id="UP000002036"/>
    </source>
</evidence>
<evidence type="ECO:0000256" key="7">
    <source>
        <dbReference type="ARBA" id="ARBA00023329"/>
    </source>
</evidence>
<evidence type="ECO:0000256" key="3">
    <source>
        <dbReference type="ARBA" id="ARBA00022448"/>
    </source>
</evidence>
<dbReference type="GeneID" id="8291336"/>
<keyword evidence="3 8" id="KW-0813">Transport</keyword>
<dbReference type="InterPro" id="IPR016024">
    <property type="entry name" value="ARM-type_fold"/>
</dbReference>
<evidence type="ECO:0000259" key="9">
    <source>
        <dbReference type="SMART" id="SM00809"/>
    </source>
</evidence>
<keyword evidence="7 8" id="KW-0968">Cytoplasmic vesicle</keyword>
<gene>
    <name evidence="10" type="ordered locus">KLTH0C05610g</name>
</gene>
<comment type="similarity">
    <text evidence="8">Belongs to the adaptor complexes large subunit family.</text>
</comment>
<dbReference type="PANTHER" id="PTHR22780">
    <property type="entry name" value="ADAPTIN, ALPHA/GAMMA/EPSILON"/>
    <property type="match status" value="1"/>
</dbReference>
<keyword evidence="6 8" id="KW-0472">Membrane</keyword>
<dbReference type="GO" id="GO:0006886">
    <property type="term" value="P:intracellular protein transport"/>
    <property type="evidence" value="ECO:0007669"/>
    <property type="project" value="UniProtKB-UniRule"/>
</dbReference>
<dbReference type="GO" id="GO:0030121">
    <property type="term" value="C:AP-1 adaptor complex"/>
    <property type="evidence" value="ECO:0007669"/>
    <property type="project" value="InterPro"/>
</dbReference>
<evidence type="ECO:0000256" key="6">
    <source>
        <dbReference type="ARBA" id="ARBA00023136"/>
    </source>
</evidence>
<dbReference type="InterPro" id="IPR013041">
    <property type="entry name" value="Clathrin_app_Ig-like_sf"/>
</dbReference>
<proteinExistence type="inferred from homology"/>
<dbReference type="SUPFAM" id="SSF49348">
    <property type="entry name" value="Clathrin adaptor appendage domain"/>
    <property type="match status" value="1"/>
</dbReference>
<evidence type="ECO:0000256" key="2">
    <source>
        <dbReference type="ARBA" id="ARBA00004555"/>
    </source>
</evidence>
<keyword evidence="11" id="KW-1185">Reference proteome</keyword>
<dbReference type="SMART" id="SM00809">
    <property type="entry name" value="Alpha_adaptinC2"/>
    <property type="match status" value="1"/>
</dbReference>
<dbReference type="STRING" id="559295.C5DE20"/>
<protein>
    <recommendedName>
        <fullName evidence="8">AP-1 complex subunit gamma</fullName>
    </recommendedName>
</protein>
<dbReference type="InParanoid" id="C5DE20"/>
<evidence type="ECO:0000313" key="10">
    <source>
        <dbReference type="EMBL" id="CAR22031.1"/>
    </source>
</evidence>
<keyword evidence="4 8" id="KW-0653">Protein transport</keyword>
<dbReference type="Pfam" id="PF02883">
    <property type="entry name" value="Alpha_adaptinC2"/>
    <property type="match status" value="1"/>
</dbReference>
<accession>C5DE20</accession>
<dbReference type="FunCoup" id="C5DE20">
    <property type="interactions" value="694"/>
</dbReference>
<dbReference type="InterPro" id="IPR002553">
    <property type="entry name" value="Clathrin/coatomer_adapt-like_N"/>
</dbReference>
<evidence type="ECO:0000256" key="5">
    <source>
        <dbReference type="ARBA" id="ARBA00023034"/>
    </source>
</evidence>
<name>C5DE20_LACTC</name>
<dbReference type="Pfam" id="PF01602">
    <property type="entry name" value="Adaptin_N"/>
    <property type="match status" value="1"/>
</dbReference>
<organism evidence="10 11">
    <name type="scientific">Lachancea thermotolerans (strain ATCC 56472 / CBS 6340 / NRRL Y-8284)</name>
    <name type="common">Yeast</name>
    <name type="synonym">Kluyveromyces thermotolerans</name>
    <dbReference type="NCBI Taxonomy" id="559295"/>
    <lineage>
        <taxon>Eukaryota</taxon>
        <taxon>Fungi</taxon>
        <taxon>Dikarya</taxon>
        <taxon>Ascomycota</taxon>
        <taxon>Saccharomycotina</taxon>
        <taxon>Saccharomycetes</taxon>
        <taxon>Saccharomycetales</taxon>
        <taxon>Saccharomycetaceae</taxon>
        <taxon>Lachancea</taxon>
    </lineage>
</organism>